<sequence>MQGHVPNTQKQTIPDVPVASSYLQIVDDNSTILAISSSKHPAKDAKDQVKGRIYITLSSPENADPEALEDSADPMQDNGNICGKNEPNTQQVNSKENRISEGAKKSFVDKPECVVLIDENREQSGEFYTEVPILMNSQCHEQQNGRTSQDVDKNKENGGITDGKKLPNENDHGCTAVFHSEESSALSAGTEKVIPRHGDESERVFPIQIRPIVKRRRKKKRSTGIHSDGKNKADKRVSPQDNVSTQSVEKLDKTGPDNVTDFKQTKSNGISNNEDKDDDEYQIVNYAEHVANKAGTDVPVTPEYHAGVTSENQAGVTPEYHAGVSPENQAGVTPKYAEAISESGTKIKPGDQDKYIYDYAAPQGVTDRRSSDIVSQLRTYLQERMRETQHVNRVKKTTAGPEVTKSYSEDTYLTVGQENEAHAKEAGQENHPTTTEQDRLNTTTEPIYANINDINANYCQTHAGADAHPEVTYVNQGNIQNGRDEYSDSFPIYANISEVLHRSTMCNGNAALRNEHRFPNYDNNDVIDV</sequence>
<feature type="region of interest" description="Disordered" evidence="1">
    <location>
        <begin position="140"/>
        <end position="279"/>
    </location>
</feature>
<feature type="compositionally biased region" description="Basic and acidic residues" evidence="1">
    <location>
        <begin position="193"/>
        <end position="203"/>
    </location>
</feature>
<keyword evidence="3" id="KW-1185">Reference proteome</keyword>
<name>A0A9X0A8N1_9CNID</name>
<comment type="caution">
    <text evidence="2">The sequence shown here is derived from an EMBL/GenBank/DDBJ whole genome shotgun (WGS) entry which is preliminary data.</text>
</comment>
<feature type="compositionally biased region" description="Basic and acidic residues" evidence="1">
    <location>
        <begin position="149"/>
        <end position="172"/>
    </location>
</feature>
<evidence type="ECO:0000313" key="3">
    <source>
        <dbReference type="Proteomes" id="UP001163046"/>
    </source>
</evidence>
<feature type="compositionally biased region" description="Polar residues" evidence="1">
    <location>
        <begin position="261"/>
        <end position="272"/>
    </location>
</feature>
<evidence type="ECO:0000313" key="2">
    <source>
        <dbReference type="EMBL" id="KAJ7393594.1"/>
    </source>
</evidence>
<dbReference type="EMBL" id="MU825398">
    <property type="protein sequence ID" value="KAJ7393594.1"/>
    <property type="molecule type" value="Genomic_DNA"/>
</dbReference>
<feature type="compositionally biased region" description="Polar residues" evidence="1">
    <location>
        <begin position="239"/>
        <end position="248"/>
    </location>
</feature>
<feature type="compositionally biased region" description="Basic residues" evidence="1">
    <location>
        <begin position="212"/>
        <end position="223"/>
    </location>
</feature>
<feature type="compositionally biased region" description="Basic and acidic residues" evidence="1">
    <location>
        <begin position="227"/>
        <end position="238"/>
    </location>
</feature>
<evidence type="ECO:0000256" key="1">
    <source>
        <dbReference type="SAM" id="MobiDB-lite"/>
    </source>
</evidence>
<proteinExistence type="predicted"/>
<gene>
    <name evidence="2" type="ORF">OS493_006579</name>
</gene>
<organism evidence="2 3">
    <name type="scientific">Desmophyllum pertusum</name>
    <dbReference type="NCBI Taxonomy" id="174260"/>
    <lineage>
        <taxon>Eukaryota</taxon>
        <taxon>Metazoa</taxon>
        <taxon>Cnidaria</taxon>
        <taxon>Anthozoa</taxon>
        <taxon>Hexacorallia</taxon>
        <taxon>Scleractinia</taxon>
        <taxon>Caryophylliina</taxon>
        <taxon>Caryophylliidae</taxon>
        <taxon>Desmophyllum</taxon>
    </lineage>
</organism>
<dbReference type="OrthoDB" id="10369350at2759"/>
<reference evidence="2" key="1">
    <citation type="submission" date="2023-01" db="EMBL/GenBank/DDBJ databases">
        <title>Genome assembly of the deep-sea coral Lophelia pertusa.</title>
        <authorList>
            <person name="Herrera S."/>
            <person name="Cordes E."/>
        </authorList>
    </citation>
    <scope>NUCLEOTIDE SEQUENCE</scope>
    <source>
        <strain evidence="2">USNM1676648</strain>
        <tissue evidence="2">Polyp</tissue>
    </source>
</reference>
<dbReference type="AlphaFoldDB" id="A0A9X0A8N1"/>
<dbReference type="Proteomes" id="UP001163046">
    <property type="component" value="Unassembled WGS sequence"/>
</dbReference>
<accession>A0A9X0A8N1</accession>
<protein>
    <submittedName>
        <fullName evidence="2">Uncharacterized protein</fullName>
    </submittedName>
</protein>